<evidence type="ECO:0000256" key="1">
    <source>
        <dbReference type="ARBA" id="ARBA00022574"/>
    </source>
</evidence>
<dbReference type="EMBL" id="JABSTV010001255">
    <property type="protein sequence ID" value="KAH7935389.1"/>
    <property type="molecule type" value="Genomic_DNA"/>
</dbReference>
<dbReference type="InterPro" id="IPR036322">
    <property type="entry name" value="WD40_repeat_dom_sf"/>
</dbReference>
<dbReference type="InterPro" id="IPR020472">
    <property type="entry name" value="WD40_PAC1"/>
</dbReference>
<dbReference type="AlphaFoldDB" id="A0A9D4SNV8"/>
<dbReference type="InterPro" id="IPR042238">
    <property type="entry name" value="Rad28/ERCC8/Ckn1/ATCSA-1"/>
</dbReference>
<dbReference type="GO" id="GO:0000209">
    <property type="term" value="P:protein polyubiquitination"/>
    <property type="evidence" value="ECO:0007669"/>
    <property type="project" value="TreeGrafter"/>
</dbReference>
<dbReference type="GO" id="GO:0000109">
    <property type="term" value="C:nucleotide-excision repair complex"/>
    <property type="evidence" value="ECO:0007669"/>
    <property type="project" value="TreeGrafter"/>
</dbReference>
<dbReference type="InterPro" id="IPR019775">
    <property type="entry name" value="WD40_repeat_CS"/>
</dbReference>
<dbReference type="SUPFAM" id="SSF50978">
    <property type="entry name" value="WD40 repeat-like"/>
    <property type="match status" value="1"/>
</dbReference>
<dbReference type="PROSITE" id="PS50294">
    <property type="entry name" value="WD_REPEATS_REGION"/>
    <property type="match status" value="2"/>
</dbReference>
<dbReference type="PRINTS" id="PR00320">
    <property type="entry name" value="GPROTEINBRPT"/>
</dbReference>
<dbReference type="PROSITE" id="PS00678">
    <property type="entry name" value="WD_REPEATS_1"/>
    <property type="match status" value="2"/>
</dbReference>
<keyword evidence="3" id="KW-0227">DNA damage</keyword>
<accession>A0A9D4SNV8</accession>
<dbReference type="PANTHER" id="PTHR46202">
    <property type="entry name" value="DNA EXCISION REPAIR PROTEIN ERCC-8"/>
    <property type="match status" value="1"/>
</dbReference>
<keyword evidence="2" id="KW-0677">Repeat</keyword>
<gene>
    <name evidence="6" type="ORF">HPB52_006888</name>
</gene>
<dbReference type="InterPro" id="IPR001680">
    <property type="entry name" value="WD40_rpt"/>
</dbReference>
<dbReference type="VEuPathDB" id="VectorBase:RSAN_047616"/>
<dbReference type="GO" id="GO:0031464">
    <property type="term" value="C:Cul4A-RING E3 ubiquitin ligase complex"/>
    <property type="evidence" value="ECO:0007669"/>
    <property type="project" value="TreeGrafter"/>
</dbReference>
<dbReference type="GO" id="GO:0006283">
    <property type="term" value="P:transcription-coupled nucleotide-excision repair"/>
    <property type="evidence" value="ECO:0007669"/>
    <property type="project" value="InterPro"/>
</dbReference>
<dbReference type="PANTHER" id="PTHR46202:SF1">
    <property type="entry name" value="DNA EXCISION REPAIR PROTEIN ERCC-8"/>
    <property type="match status" value="1"/>
</dbReference>
<reference evidence="6" key="1">
    <citation type="journal article" date="2020" name="Cell">
        <title>Large-Scale Comparative Analyses of Tick Genomes Elucidate Their Genetic Diversity and Vector Capacities.</title>
        <authorList>
            <consortium name="Tick Genome and Microbiome Consortium (TIGMIC)"/>
            <person name="Jia N."/>
            <person name="Wang J."/>
            <person name="Shi W."/>
            <person name="Du L."/>
            <person name="Sun Y."/>
            <person name="Zhan W."/>
            <person name="Jiang J.F."/>
            <person name="Wang Q."/>
            <person name="Zhang B."/>
            <person name="Ji P."/>
            <person name="Bell-Sakyi L."/>
            <person name="Cui X.M."/>
            <person name="Yuan T.T."/>
            <person name="Jiang B.G."/>
            <person name="Yang W.F."/>
            <person name="Lam T.T."/>
            <person name="Chang Q.C."/>
            <person name="Ding S.J."/>
            <person name="Wang X.J."/>
            <person name="Zhu J.G."/>
            <person name="Ruan X.D."/>
            <person name="Zhao L."/>
            <person name="Wei J.T."/>
            <person name="Ye R.Z."/>
            <person name="Que T.C."/>
            <person name="Du C.H."/>
            <person name="Zhou Y.H."/>
            <person name="Cheng J.X."/>
            <person name="Dai P.F."/>
            <person name="Guo W.B."/>
            <person name="Han X.H."/>
            <person name="Huang E.J."/>
            <person name="Li L.F."/>
            <person name="Wei W."/>
            <person name="Gao Y.C."/>
            <person name="Liu J.Z."/>
            <person name="Shao H.Z."/>
            <person name="Wang X."/>
            <person name="Wang C.C."/>
            <person name="Yang T.C."/>
            <person name="Huo Q.B."/>
            <person name="Li W."/>
            <person name="Chen H.Y."/>
            <person name="Chen S.E."/>
            <person name="Zhou L.G."/>
            <person name="Ni X.B."/>
            <person name="Tian J.H."/>
            <person name="Sheng Y."/>
            <person name="Liu T."/>
            <person name="Pan Y.S."/>
            <person name="Xia L.Y."/>
            <person name="Li J."/>
            <person name="Zhao F."/>
            <person name="Cao W.C."/>
        </authorList>
    </citation>
    <scope>NUCLEOTIDE SEQUENCE</scope>
    <source>
        <strain evidence="6">Rsan-2018</strain>
    </source>
</reference>
<proteinExistence type="predicted"/>
<feature type="repeat" description="WD" evidence="5">
    <location>
        <begin position="178"/>
        <end position="220"/>
    </location>
</feature>
<reference evidence="6" key="2">
    <citation type="submission" date="2021-09" db="EMBL/GenBank/DDBJ databases">
        <authorList>
            <person name="Jia N."/>
            <person name="Wang J."/>
            <person name="Shi W."/>
            <person name="Du L."/>
            <person name="Sun Y."/>
            <person name="Zhan W."/>
            <person name="Jiang J."/>
            <person name="Wang Q."/>
            <person name="Zhang B."/>
            <person name="Ji P."/>
            <person name="Sakyi L.B."/>
            <person name="Cui X."/>
            <person name="Yuan T."/>
            <person name="Jiang B."/>
            <person name="Yang W."/>
            <person name="Lam T.T.-Y."/>
            <person name="Chang Q."/>
            <person name="Ding S."/>
            <person name="Wang X."/>
            <person name="Zhu J."/>
            <person name="Ruan X."/>
            <person name="Zhao L."/>
            <person name="Wei J."/>
            <person name="Que T."/>
            <person name="Du C."/>
            <person name="Cheng J."/>
            <person name="Dai P."/>
            <person name="Han X."/>
            <person name="Huang E."/>
            <person name="Gao Y."/>
            <person name="Liu J."/>
            <person name="Shao H."/>
            <person name="Ye R."/>
            <person name="Li L."/>
            <person name="Wei W."/>
            <person name="Wang X."/>
            <person name="Wang C."/>
            <person name="Huo Q."/>
            <person name="Li W."/>
            <person name="Guo W."/>
            <person name="Chen H."/>
            <person name="Chen S."/>
            <person name="Zhou L."/>
            <person name="Zhou L."/>
            <person name="Ni X."/>
            <person name="Tian J."/>
            <person name="Zhou Y."/>
            <person name="Sheng Y."/>
            <person name="Liu T."/>
            <person name="Pan Y."/>
            <person name="Xia L."/>
            <person name="Li J."/>
            <person name="Zhao F."/>
            <person name="Cao W."/>
        </authorList>
    </citation>
    <scope>NUCLEOTIDE SEQUENCE</scope>
    <source>
        <strain evidence="6">Rsan-2018</strain>
        <tissue evidence="6">Larvae</tissue>
    </source>
</reference>
<organism evidence="6 7">
    <name type="scientific">Rhipicephalus sanguineus</name>
    <name type="common">Brown dog tick</name>
    <name type="synonym">Ixodes sanguineus</name>
    <dbReference type="NCBI Taxonomy" id="34632"/>
    <lineage>
        <taxon>Eukaryota</taxon>
        <taxon>Metazoa</taxon>
        <taxon>Ecdysozoa</taxon>
        <taxon>Arthropoda</taxon>
        <taxon>Chelicerata</taxon>
        <taxon>Arachnida</taxon>
        <taxon>Acari</taxon>
        <taxon>Parasitiformes</taxon>
        <taxon>Ixodida</taxon>
        <taxon>Ixodoidea</taxon>
        <taxon>Ixodidae</taxon>
        <taxon>Rhipicephalinae</taxon>
        <taxon>Rhipicephalus</taxon>
        <taxon>Rhipicephalus</taxon>
    </lineage>
</organism>
<keyword evidence="1 5" id="KW-0853">WD repeat</keyword>
<evidence type="ECO:0000256" key="5">
    <source>
        <dbReference type="PROSITE-ProRule" id="PRU00221"/>
    </source>
</evidence>
<evidence type="ECO:0000313" key="7">
    <source>
        <dbReference type="Proteomes" id="UP000821837"/>
    </source>
</evidence>
<name>A0A9D4SNV8_RHISA</name>
<evidence type="ECO:0008006" key="8">
    <source>
        <dbReference type="Google" id="ProtNLM"/>
    </source>
</evidence>
<dbReference type="Pfam" id="PF00400">
    <property type="entry name" value="WD40"/>
    <property type="match status" value="4"/>
</dbReference>
<evidence type="ECO:0000313" key="6">
    <source>
        <dbReference type="EMBL" id="KAH7935389.1"/>
    </source>
</evidence>
<sequence>MLDHRVECGIVSRVAFKASQRERRLQRIQLSRHQDLEPFHGSGVNCLSLDPIDGRYLLSGGADGGLCIHDLYSDIGKIKRTCKAICKLSNYSGGTASLAFSSVHWYPCDTGLFTSSGMDGTLRIWDTNALQQVDLVRLSDLIFCHHVEAAQPNLLAVGFKKPWVVLADMRTGSACQQLRGHEGSVLAVRWSPHAPNLLASGSRDGSVILWDVRSARTCMATLQGHKGGTTAMTFLPDGMQLLTMGRDGRVKLWDVAKRTLSRAHSGLACCKSPTQMSATQEVALLPSGHCLLVMNLVRKQPLQALSGAHFGQANCVLICSETLEAFSGANDRTILWWTSCGDRERALDAYQDGMPDSWSDEGEPF</sequence>
<dbReference type="InterPro" id="IPR015943">
    <property type="entry name" value="WD40/YVTN_repeat-like_dom_sf"/>
</dbReference>
<keyword evidence="4" id="KW-0234">DNA repair</keyword>
<protein>
    <recommendedName>
        <fullName evidence="8">DNA excision repair protein ERCC-8</fullName>
    </recommendedName>
</protein>
<keyword evidence="7" id="KW-1185">Reference proteome</keyword>
<dbReference type="Gene3D" id="2.130.10.10">
    <property type="entry name" value="YVTN repeat-like/Quinoprotein amine dehydrogenase"/>
    <property type="match status" value="1"/>
</dbReference>
<feature type="repeat" description="WD" evidence="5">
    <location>
        <begin position="222"/>
        <end position="263"/>
    </location>
</feature>
<evidence type="ECO:0000256" key="4">
    <source>
        <dbReference type="ARBA" id="ARBA00023204"/>
    </source>
</evidence>
<dbReference type="GO" id="GO:0043161">
    <property type="term" value="P:proteasome-mediated ubiquitin-dependent protein catabolic process"/>
    <property type="evidence" value="ECO:0007669"/>
    <property type="project" value="TreeGrafter"/>
</dbReference>
<dbReference type="SMART" id="SM00320">
    <property type="entry name" value="WD40"/>
    <property type="match status" value="5"/>
</dbReference>
<feature type="repeat" description="WD" evidence="5">
    <location>
        <begin position="109"/>
        <end position="135"/>
    </location>
</feature>
<evidence type="ECO:0000256" key="2">
    <source>
        <dbReference type="ARBA" id="ARBA00022737"/>
    </source>
</evidence>
<comment type="caution">
    <text evidence="6">The sequence shown here is derived from an EMBL/GenBank/DDBJ whole genome shotgun (WGS) entry which is preliminary data.</text>
</comment>
<dbReference type="Proteomes" id="UP000821837">
    <property type="component" value="Unassembled WGS sequence"/>
</dbReference>
<evidence type="ECO:0000256" key="3">
    <source>
        <dbReference type="ARBA" id="ARBA00022763"/>
    </source>
</evidence>
<dbReference type="PROSITE" id="PS50082">
    <property type="entry name" value="WD_REPEATS_2"/>
    <property type="match status" value="3"/>
</dbReference>